<accession>A0A7J0BIJ9</accession>
<evidence type="ECO:0000313" key="2">
    <source>
        <dbReference type="Proteomes" id="UP000503840"/>
    </source>
</evidence>
<keyword evidence="2" id="KW-1185">Reference proteome</keyword>
<dbReference type="EMBL" id="BLVO01000013">
    <property type="protein sequence ID" value="GFM33496.1"/>
    <property type="molecule type" value="Genomic_DNA"/>
</dbReference>
<proteinExistence type="predicted"/>
<evidence type="ECO:0000313" key="1">
    <source>
        <dbReference type="EMBL" id="GFM33496.1"/>
    </source>
</evidence>
<dbReference type="Proteomes" id="UP000503840">
    <property type="component" value="Unassembled WGS sequence"/>
</dbReference>
<dbReference type="RefSeq" id="WP_174405154.1">
    <property type="nucleotide sequence ID" value="NZ_BLVO01000013.1"/>
</dbReference>
<gene>
    <name evidence="1" type="ORF">DSM101010T_18610</name>
</gene>
<dbReference type="AlphaFoldDB" id="A0A7J0BIJ9"/>
<sequence length="294" mass="32377">MDNAAHPTGTHSLEQRLRHLEEQARFTLDVLEMASTLGDFQTCINKLHEPTALLEETILRIGELVHFSASAFYLVDENSSDFALSLCSPVMFRDMLDAEVQHLIDNGVFALAVRENRPVTVYSRDNMYRLVLHVLATSSRTRGMFVGVMSKGERNLSGILMSLLSIVLKHCANAIESFELYRLFRQGDRDQYQFAESLPLPVVELSGTGEVLFANAAAEALTLKQGGTLFSRVAPRSQSAVRSWMVSCAGGEPVGEVAVELLDEQGGALAVVLHATPWRTSATDLRIRCILVPA</sequence>
<protein>
    <submittedName>
        <fullName evidence="1">Diguanylate cyclase</fullName>
    </submittedName>
</protein>
<dbReference type="CDD" id="cd00130">
    <property type="entry name" value="PAS"/>
    <property type="match status" value="1"/>
</dbReference>
<dbReference type="SUPFAM" id="SSF55781">
    <property type="entry name" value="GAF domain-like"/>
    <property type="match status" value="1"/>
</dbReference>
<reference evidence="1 2" key="1">
    <citation type="submission" date="2020-05" db="EMBL/GenBank/DDBJ databases">
        <title>Draft genome sequence of Desulfovibrio sp. strain HN2T.</title>
        <authorList>
            <person name="Ueno A."/>
            <person name="Tamazawa S."/>
            <person name="Tamamura S."/>
            <person name="Murakami T."/>
            <person name="Kiyama T."/>
            <person name="Inomata H."/>
            <person name="Amano Y."/>
            <person name="Miyakawa K."/>
            <person name="Tamaki H."/>
            <person name="Naganuma T."/>
            <person name="Kaneko K."/>
        </authorList>
    </citation>
    <scope>NUCLEOTIDE SEQUENCE [LARGE SCALE GENOMIC DNA]</scope>
    <source>
        <strain evidence="1 2">HN2</strain>
    </source>
</reference>
<comment type="caution">
    <text evidence="1">The sequence shown here is derived from an EMBL/GenBank/DDBJ whole genome shotgun (WGS) entry which is preliminary data.</text>
</comment>
<name>A0A7J0BIJ9_9BACT</name>
<dbReference type="InterPro" id="IPR000014">
    <property type="entry name" value="PAS"/>
</dbReference>
<organism evidence="1 2">
    <name type="scientific">Desulfovibrio subterraneus</name>
    <dbReference type="NCBI Taxonomy" id="2718620"/>
    <lineage>
        <taxon>Bacteria</taxon>
        <taxon>Pseudomonadati</taxon>
        <taxon>Thermodesulfobacteriota</taxon>
        <taxon>Desulfovibrionia</taxon>
        <taxon>Desulfovibrionales</taxon>
        <taxon>Desulfovibrionaceae</taxon>
        <taxon>Desulfovibrio</taxon>
    </lineage>
</organism>